<accession>A0A5B7IKM6</accession>
<keyword evidence="2" id="KW-1185">Reference proteome</keyword>
<gene>
    <name evidence="1" type="ORF">E2C01_080822</name>
</gene>
<name>A0A5B7IKM6_PORTR</name>
<reference evidence="1 2" key="1">
    <citation type="submission" date="2019-05" db="EMBL/GenBank/DDBJ databases">
        <title>Another draft genome of Portunus trituberculatus and its Hox gene families provides insights of decapod evolution.</title>
        <authorList>
            <person name="Jeong J.-H."/>
            <person name="Song I."/>
            <person name="Kim S."/>
            <person name="Choi T."/>
            <person name="Kim D."/>
            <person name="Ryu S."/>
            <person name="Kim W."/>
        </authorList>
    </citation>
    <scope>NUCLEOTIDE SEQUENCE [LARGE SCALE GENOMIC DNA]</scope>
    <source>
        <tissue evidence="1">Muscle</tissue>
    </source>
</reference>
<evidence type="ECO:0000313" key="2">
    <source>
        <dbReference type="Proteomes" id="UP000324222"/>
    </source>
</evidence>
<organism evidence="1 2">
    <name type="scientific">Portunus trituberculatus</name>
    <name type="common">Swimming crab</name>
    <name type="synonym">Neptunus trituberculatus</name>
    <dbReference type="NCBI Taxonomy" id="210409"/>
    <lineage>
        <taxon>Eukaryota</taxon>
        <taxon>Metazoa</taxon>
        <taxon>Ecdysozoa</taxon>
        <taxon>Arthropoda</taxon>
        <taxon>Crustacea</taxon>
        <taxon>Multicrustacea</taxon>
        <taxon>Malacostraca</taxon>
        <taxon>Eumalacostraca</taxon>
        <taxon>Eucarida</taxon>
        <taxon>Decapoda</taxon>
        <taxon>Pleocyemata</taxon>
        <taxon>Brachyura</taxon>
        <taxon>Eubrachyura</taxon>
        <taxon>Portunoidea</taxon>
        <taxon>Portunidae</taxon>
        <taxon>Portuninae</taxon>
        <taxon>Portunus</taxon>
    </lineage>
</organism>
<comment type="caution">
    <text evidence="1">The sequence shown here is derived from an EMBL/GenBank/DDBJ whole genome shotgun (WGS) entry which is preliminary data.</text>
</comment>
<dbReference type="Proteomes" id="UP000324222">
    <property type="component" value="Unassembled WGS sequence"/>
</dbReference>
<protein>
    <submittedName>
        <fullName evidence="1">Uncharacterized protein</fullName>
    </submittedName>
</protein>
<evidence type="ECO:0000313" key="1">
    <source>
        <dbReference type="EMBL" id="MPC86011.1"/>
    </source>
</evidence>
<sequence>MLCATWMAVT</sequence>
<dbReference type="EMBL" id="VSRR010070263">
    <property type="protein sequence ID" value="MPC86011.1"/>
    <property type="molecule type" value="Genomic_DNA"/>
</dbReference>
<proteinExistence type="predicted"/>